<gene>
    <name evidence="2" type="ORF">H4Q32_028106</name>
</gene>
<dbReference type="InterPro" id="IPR036816">
    <property type="entry name" value="RNaseA-like_dom_sf"/>
</dbReference>
<dbReference type="Proteomes" id="UP000830375">
    <property type="component" value="Unassembled WGS sequence"/>
</dbReference>
<keyword evidence="2" id="KW-0378">Hydrolase</keyword>
<reference evidence="2 3" key="1">
    <citation type="submission" date="2022-01" db="EMBL/GenBank/DDBJ databases">
        <title>A high-quality chromosome-level genome assembly of rohu carp, Labeo rohita.</title>
        <authorList>
            <person name="Arick M.A. II"/>
            <person name="Hsu C.-Y."/>
            <person name="Magbanua Z."/>
            <person name="Pechanova O."/>
            <person name="Grover C."/>
            <person name="Miller E."/>
            <person name="Thrash A."/>
            <person name="Ezzel L."/>
            <person name="Alam S."/>
            <person name="Benzie J."/>
            <person name="Hamilton M."/>
            <person name="Karsi A."/>
            <person name="Lawrence M.L."/>
            <person name="Peterson D.G."/>
        </authorList>
    </citation>
    <scope>NUCLEOTIDE SEQUENCE [LARGE SCALE GENOMIC DNA]</scope>
    <source>
        <strain evidence="3">BAU-BD-2019</strain>
        <tissue evidence="2">Blood</tissue>
    </source>
</reference>
<feature type="signal peptide" evidence="1">
    <location>
        <begin position="1"/>
        <end position="16"/>
    </location>
</feature>
<feature type="chain" id="PRO_5045756933" evidence="1">
    <location>
        <begin position="17"/>
        <end position="176"/>
    </location>
</feature>
<sequence>MRSAFLLALFVTLVFSDGSNDTIPSDNQPEMFSNWPTPCHRISDPNAFHVFVHRFIIQEHFDMTRPDGWAGFLTRAHRCGAQPHQSFLHKNDLNAIFQVCRGESRRDELNLCVSMRKFRVFVVQSVMRNGRCDVQLQIEHAHVVVACEYIHIVRCIPVHLAGISYTVPSPHFQPCR</sequence>
<dbReference type="Gene3D" id="3.10.130.10">
    <property type="entry name" value="Ribonuclease A-like domain"/>
    <property type="match status" value="1"/>
</dbReference>
<evidence type="ECO:0000313" key="2">
    <source>
        <dbReference type="EMBL" id="KAI2663075.1"/>
    </source>
</evidence>
<evidence type="ECO:0000256" key="1">
    <source>
        <dbReference type="SAM" id="SignalP"/>
    </source>
</evidence>
<keyword evidence="2" id="KW-0645">Protease</keyword>
<keyword evidence="3" id="KW-1185">Reference proteome</keyword>
<protein>
    <submittedName>
        <fullName evidence="2">Zinc metalloproteinase nas-39</fullName>
    </submittedName>
</protein>
<keyword evidence="2" id="KW-0482">Metalloprotease</keyword>
<organism evidence="2 3">
    <name type="scientific">Labeo rohita</name>
    <name type="common">Indian major carp</name>
    <name type="synonym">Cyprinus rohita</name>
    <dbReference type="NCBI Taxonomy" id="84645"/>
    <lineage>
        <taxon>Eukaryota</taxon>
        <taxon>Metazoa</taxon>
        <taxon>Chordata</taxon>
        <taxon>Craniata</taxon>
        <taxon>Vertebrata</taxon>
        <taxon>Euteleostomi</taxon>
        <taxon>Actinopterygii</taxon>
        <taxon>Neopterygii</taxon>
        <taxon>Teleostei</taxon>
        <taxon>Ostariophysi</taxon>
        <taxon>Cypriniformes</taxon>
        <taxon>Cyprinidae</taxon>
        <taxon>Labeoninae</taxon>
        <taxon>Labeonini</taxon>
        <taxon>Labeo</taxon>
    </lineage>
</organism>
<dbReference type="GO" id="GO:0008237">
    <property type="term" value="F:metallopeptidase activity"/>
    <property type="evidence" value="ECO:0007669"/>
    <property type="project" value="UniProtKB-KW"/>
</dbReference>
<evidence type="ECO:0000313" key="3">
    <source>
        <dbReference type="Proteomes" id="UP000830375"/>
    </source>
</evidence>
<name>A0ABQ8MK48_LABRO</name>
<dbReference type="EMBL" id="JACTAM010000007">
    <property type="protein sequence ID" value="KAI2663075.1"/>
    <property type="molecule type" value="Genomic_DNA"/>
</dbReference>
<accession>A0ABQ8MK48</accession>
<keyword evidence="1" id="KW-0732">Signal</keyword>
<proteinExistence type="predicted"/>
<comment type="caution">
    <text evidence="2">The sequence shown here is derived from an EMBL/GenBank/DDBJ whole genome shotgun (WGS) entry which is preliminary data.</text>
</comment>